<dbReference type="EMBL" id="JBHUIW010000015">
    <property type="protein sequence ID" value="MFD2183192.1"/>
    <property type="molecule type" value="Genomic_DNA"/>
</dbReference>
<dbReference type="Gene3D" id="1.10.287.470">
    <property type="entry name" value="Helix hairpin bin"/>
    <property type="match status" value="1"/>
</dbReference>
<gene>
    <name evidence="5" type="ORF">ACFSOX_13620</name>
</gene>
<evidence type="ECO:0000256" key="1">
    <source>
        <dbReference type="ARBA" id="ARBA00009477"/>
    </source>
</evidence>
<dbReference type="Gene3D" id="2.40.30.170">
    <property type="match status" value="1"/>
</dbReference>
<comment type="caution">
    <text evidence="5">The sequence shown here is derived from an EMBL/GenBank/DDBJ whole genome shotgun (WGS) entry which is preliminary data.</text>
</comment>
<dbReference type="RefSeq" id="WP_378478359.1">
    <property type="nucleotide sequence ID" value="NZ_JBHUIW010000015.1"/>
</dbReference>
<dbReference type="Proteomes" id="UP001597314">
    <property type="component" value="Unassembled WGS sequence"/>
</dbReference>
<evidence type="ECO:0000313" key="6">
    <source>
        <dbReference type="Proteomes" id="UP001597314"/>
    </source>
</evidence>
<comment type="similarity">
    <text evidence="1">Belongs to the membrane fusion protein (MFP) (TC 8.A.1) family.</text>
</comment>
<dbReference type="PANTHER" id="PTHR30097">
    <property type="entry name" value="CATION EFFLUX SYSTEM PROTEIN CUSB"/>
    <property type="match status" value="1"/>
</dbReference>
<dbReference type="NCBIfam" id="TIGR01730">
    <property type="entry name" value="RND_mfp"/>
    <property type="match status" value="1"/>
</dbReference>
<dbReference type="Pfam" id="PF25954">
    <property type="entry name" value="Beta-barrel_RND_2"/>
    <property type="match status" value="1"/>
</dbReference>
<evidence type="ECO:0000256" key="2">
    <source>
        <dbReference type="ARBA" id="ARBA00022448"/>
    </source>
</evidence>
<dbReference type="Gene3D" id="2.40.420.20">
    <property type="match status" value="1"/>
</dbReference>
<keyword evidence="6" id="KW-1185">Reference proteome</keyword>
<name>A0ABW5AL97_9BRAD</name>
<dbReference type="SUPFAM" id="SSF111369">
    <property type="entry name" value="HlyD-like secretion proteins"/>
    <property type="match status" value="1"/>
</dbReference>
<proteinExistence type="inferred from homology"/>
<feature type="domain" description="CzcB-like barrel-sandwich hybrid" evidence="4">
    <location>
        <begin position="94"/>
        <end position="260"/>
    </location>
</feature>
<dbReference type="InterPro" id="IPR058792">
    <property type="entry name" value="Beta-barrel_RND_2"/>
</dbReference>
<reference evidence="6" key="1">
    <citation type="journal article" date="2019" name="Int. J. Syst. Evol. Microbiol.">
        <title>The Global Catalogue of Microorganisms (GCM) 10K type strain sequencing project: providing services to taxonomists for standard genome sequencing and annotation.</title>
        <authorList>
            <consortium name="The Broad Institute Genomics Platform"/>
            <consortium name="The Broad Institute Genome Sequencing Center for Infectious Disease"/>
            <person name="Wu L."/>
            <person name="Ma J."/>
        </authorList>
    </citation>
    <scope>NUCLEOTIDE SEQUENCE [LARGE SCALE GENOMIC DNA]</scope>
    <source>
        <strain evidence="6">CGMCC 1.6774</strain>
    </source>
</reference>
<organism evidence="5 6">
    <name type="scientific">Rhodoplanes azumiensis</name>
    <dbReference type="NCBI Taxonomy" id="1897628"/>
    <lineage>
        <taxon>Bacteria</taxon>
        <taxon>Pseudomonadati</taxon>
        <taxon>Pseudomonadota</taxon>
        <taxon>Alphaproteobacteria</taxon>
        <taxon>Hyphomicrobiales</taxon>
        <taxon>Nitrobacteraceae</taxon>
        <taxon>Rhodoplanes</taxon>
    </lineage>
</organism>
<evidence type="ECO:0000313" key="5">
    <source>
        <dbReference type="EMBL" id="MFD2183192.1"/>
    </source>
</evidence>
<dbReference type="Pfam" id="PF25973">
    <property type="entry name" value="BSH_CzcB"/>
    <property type="match status" value="1"/>
</dbReference>
<dbReference type="InterPro" id="IPR051909">
    <property type="entry name" value="MFP_Cation_Efflux"/>
</dbReference>
<evidence type="ECO:0000259" key="3">
    <source>
        <dbReference type="Pfam" id="PF25954"/>
    </source>
</evidence>
<keyword evidence="2" id="KW-0813">Transport</keyword>
<feature type="domain" description="CusB-like beta-barrel" evidence="3">
    <location>
        <begin position="263"/>
        <end position="339"/>
    </location>
</feature>
<sequence>MDQTSFPLVPAKAGIPGRATGGSRIVSCLLAAAVASALVLAPGVAPAFVPSKEGNRVRVTPDQEHQIVVERIEPRDFRVRKLAIGQVSYDEDATTVVSSPFSGRVARLIAKLGERVEPGAPLVELDSVDVLPPQNDHVAAVGALTKAKAQLDLARTAETRARALYEQKAGALKDWQQAQALLVAAESDLRAAETAVEASRQRLRIIGRSDEEIADLAARRVTSRSVIIKAPIAGTVTARKVAVGQHVRGELSEPLYAISDLSTMWLKAQVPEADLAAVRVGDRVDVKISALPGRLFKARVAVIGAVSDAVTHRVVVRAVLPNPDGALKAEMFAAVTIETGAGRMAPSVPVRSVIREGSRDVVWIETEPMIFERRTVTLGMEQDGRFEIKDGVAIGDRVVTVGAIFVENEWQQ</sequence>
<evidence type="ECO:0000259" key="4">
    <source>
        <dbReference type="Pfam" id="PF25973"/>
    </source>
</evidence>
<dbReference type="PANTHER" id="PTHR30097:SF15">
    <property type="entry name" value="CATION EFFLUX SYSTEM PROTEIN CUSB"/>
    <property type="match status" value="1"/>
</dbReference>
<protein>
    <submittedName>
        <fullName evidence="5">Efflux RND transporter periplasmic adaptor subunit</fullName>
    </submittedName>
</protein>
<dbReference type="Gene3D" id="2.40.50.100">
    <property type="match status" value="1"/>
</dbReference>
<accession>A0ABW5AL97</accession>
<dbReference type="InterPro" id="IPR006143">
    <property type="entry name" value="RND_pump_MFP"/>
</dbReference>
<dbReference type="InterPro" id="IPR058647">
    <property type="entry name" value="BSH_CzcB-like"/>
</dbReference>